<gene>
    <name evidence="1" type="ORF">E4U09_005473</name>
</gene>
<dbReference type="EMBL" id="SRRH01000460">
    <property type="protein sequence ID" value="KAG6288616.1"/>
    <property type="molecule type" value="Genomic_DNA"/>
</dbReference>
<evidence type="ECO:0000313" key="2">
    <source>
        <dbReference type="Proteomes" id="UP000707071"/>
    </source>
</evidence>
<reference evidence="1 2" key="1">
    <citation type="journal article" date="2020" name="bioRxiv">
        <title>Whole genome comparisons of ergot fungi reveals the divergence and evolution of species within the genus Claviceps are the result of varying mechanisms driving genome evolution and host range expansion.</title>
        <authorList>
            <person name="Wyka S.A."/>
            <person name="Mondo S.J."/>
            <person name="Liu M."/>
            <person name="Dettman J."/>
            <person name="Nalam V."/>
            <person name="Broders K.D."/>
        </authorList>
    </citation>
    <scope>NUCLEOTIDE SEQUENCE [LARGE SCALE GENOMIC DNA]</scope>
    <source>
        <strain evidence="1 2">Clav52</strain>
    </source>
</reference>
<evidence type="ECO:0000313" key="1">
    <source>
        <dbReference type="EMBL" id="KAG6288616.1"/>
    </source>
</evidence>
<dbReference type="Proteomes" id="UP000707071">
    <property type="component" value="Unassembled WGS sequence"/>
</dbReference>
<feature type="non-terminal residue" evidence="1">
    <location>
        <position position="1"/>
    </location>
</feature>
<keyword evidence="2" id="KW-1185">Reference proteome</keyword>
<organism evidence="1 2">
    <name type="scientific">Claviceps aff. purpurea</name>
    <dbReference type="NCBI Taxonomy" id="1967640"/>
    <lineage>
        <taxon>Eukaryota</taxon>
        <taxon>Fungi</taxon>
        <taxon>Dikarya</taxon>
        <taxon>Ascomycota</taxon>
        <taxon>Pezizomycotina</taxon>
        <taxon>Sordariomycetes</taxon>
        <taxon>Hypocreomycetidae</taxon>
        <taxon>Hypocreales</taxon>
        <taxon>Clavicipitaceae</taxon>
        <taxon>Claviceps</taxon>
    </lineage>
</organism>
<protein>
    <submittedName>
        <fullName evidence="1">Uncharacterized protein</fullName>
    </submittedName>
</protein>
<comment type="caution">
    <text evidence="1">The sequence shown here is derived from an EMBL/GenBank/DDBJ whole genome shotgun (WGS) entry which is preliminary data.</text>
</comment>
<sequence>FTRLRDDWRMFKDIFDASGTEWNDEARSLSFPRPNARLLYTNTVLEQTELSITGSPLMNVWTSISTLMPTYLRRTRRRQKHIRKRRYLLPRRVG</sequence>
<accession>A0A9P7TZ33</accession>
<dbReference type="AlphaFoldDB" id="A0A9P7TZ33"/>
<proteinExistence type="predicted"/>
<name>A0A9P7TZ33_9HYPO</name>